<protein>
    <submittedName>
        <fullName evidence="4">BamA/TamA family outer membrane protein</fullName>
    </submittedName>
</protein>
<evidence type="ECO:0000313" key="5">
    <source>
        <dbReference type="Proteomes" id="UP000682802"/>
    </source>
</evidence>
<sequence>MKIKFTIFFLTLTLTCLGQEDDTLLNTQKRKVDFVALPQPSYNDVQGFGFALTAGVFYLMNSSDSLSKPSLTLAHGFYSENNTWVGAVIQEGFLHNNDYWFKFIGVKSNWNFQYYQELPFENNNGAFIQYSTSIGYLEYDFLRKVTGDFYAGIYGKYSSFYTEFKQDNSLNEALPTYSREAKYHGLGFMMAYDTRNNILKPSKGFVVDLKVSAFRNKIGSDNNFEILELNMSHYVSVGKSKKHILASKFYSKIGVNDVPFEEQAIVGMSGTKHNEPRGYTNGRYRGKQMYSLQAEWRYNFYNKWGIVTFGSVSIVGDDSDMIEENGILPTIGLGIRYLAIPKRNINIGIDAAWGKEDKGIYFSIGEAF</sequence>
<proteinExistence type="predicted"/>
<evidence type="ECO:0000256" key="2">
    <source>
        <dbReference type="ARBA" id="ARBA00023136"/>
    </source>
</evidence>
<reference evidence="4 5" key="1">
    <citation type="submission" date="2021-05" db="EMBL/GenBank/DDBJ databases">
        <title>Comparative genomic studies on the polysaccharide-degrading batcterial strains of the Flammeovirga genus.</title>
        <authorList>
            <person name="Zewei F."/>
            <person name="Zheng Z."/>
            <person name="Yu L."/>
            <person name="Ruyue G."/>
            <person name="Yanhong M."/>
            <person name="Yuanyuan C."/>
            <person name="Jingyan G."/>
            <person name="Wenjun H."/>
        </authorList>
    </citation>
    <scope>NUCLEOTIDE SEQUENCE [LARGE SCALE GENOMIC DNA]</scope>
    <source>
        <strain evidence="4 5">YS10</strain>
    </source>
</reference>
<keyword evidence="2" id="KW-0472">Membrane</keyword>
<organism evidence="4 5">
    <name type="scientific">Flammeovirga kamogawensis</name>
    <dbReference type="NCBI Taxonomy" id="373891"/>
    <lineage>
        <taxon>Bacteria</taxon>
        <taxon>Pseudomonadati</taxon>
        <taxon>Bacteroidota</taxon>
        <taxon>Cytophagia</taxon>
        <taxon>Cytophagales</taxon>
        <taxon>Flammeovirgaceae</taxon>
        <taxon>Flammeovirga</taxon>
    </lineage>
</organism>
<name>A0ABX8GZS3_9BACT</name>
<gene>
    <name evidence="4" type="ORF">KM029_08110</name>
</gene>
<evidence type="ECO:0000313" key="4">
    <source>
        <dbReference type="EMBL" id="QWG08894.1"/>
    </source>
</evidence>
<dbReference type="EMBL" id="CP076128">
    <property type="protein sequence ID" value="QWG08894.1"/>
    <property type="molecule type" value="Genomic_DNA"/>
</dbReference>
<accession>A0ABX8GZS3</accession>
<keyword evidence="5" id="KW-1185">Reference proteome</keyword>
<evidence type="ECO:0000256" key="1">
    <source>
        <dbReference type="ARBA" id="ARBA00004370"/>
    </source>
</evidence>
<dbReference type="RefSeq" id="WP_144072802.1">
    <property type="nucleotide sequence ID" value="NZ_CP076128.1"/>
</dbReference>
<dbReference type="Pfam" id="PF01103">
    <property type="entry name" value="Omp85"/>
    <property type="match status" value="1"/>
</dbReference>
<dbReference type="InterPro" id="IPR000184">
    <property type="entry name" value="Bac_surfAg_D15"/>
</dbReference>
<feature type="domain" description="Bacterial surface antigen (D15)" evidence="3">
    <location>
        <begin position="164"/>
        <end position="368"/>
    </location>
</feature>
<dbReference type="Proteomes" id="UP000682802">
    <property type="component" value="Chromosome 1"/>
</dbReference>
<evidence type="ECO:0000259" key="3">
    <source>
        <dbReference type="Pfam" id="PF01103"/>
    </source>
</evidence>
<dbReference type="Gene3D" id="2.40.160.50">
    <property type="entry name" value="membrane protein fhac: a member of the omp85/tpsb transporter family"/>
    <property type="match status" value="1"/>
</dbReference>
<comment type="subcellular location">
    <subcellularLocation>
        <location evidence="1">Membrane</location>
    </subcellularLocation>
</comment>